<dbReference type="AlphaFoldDB" id="K9VYJ6"/>
<evidence type="ECO:0000313" key="2">
    <source>
        <dbReference type="Proteomes" id="UP000010472"/>
    </source>
</evidence>
<evidence type="ECO:0000313" key="1">
    <source>
        <dbReference type="EMBL" id="AFZ13026.1"/>
    </source>
</evidence>
<reference evidence="1 2" key="1">
    <citation type="submission" date="2012-06" db="EMBL/GenBank/DDBJ databases">
        <title>Finished chromosome of genome of Crinalium epipsammum PCC 9333.</title>
        <authorList>
            <consortium name="US DOE Joint Genome Institute"/>
            <person name="Gugger M."/>
            <person name="Coursin T."/>
            <person name="Rippka R."/>
            <person name="Tandeau De Marsac N."/>
            <person name="Huntemann M."/>
            <person name="Wei C.-L."/>
            <person name="Han J."/>
            <person name="Detter J.C."/>
            <person name="Han C."/>
            <person name="Tapia R."/>
            <person name="Davenport K."/>
            <person name="Daligault H."/>
            <person name="Erkkila T."/>
            <person name="Gu W."/>
            <person name="Munk A.C.C."/>
            <person name="Teshima H."/>
            <person name="Xu Y."/>
            <person name="Chain P."/>
            <person name="Chen A."/>
            <person name="Krypides N."/>
            <person name="Mavromatis K."/>
            <person name="Markowitz V."/>
            <person name="Szeto E."/>
            <person name="Ivanova N."/>
            <person name="Mikhailova N."/>
            <person name="Ovchinnikova G."/>
            <person name="Pagani I."/>
            <person name="Pati A."/>
            <person name="Goodwin L."/>
            <person name="Peters L."/>
            <person name="Pitluck S."/>
            <person name="Woyke T."/>
            <person name="Kerfeld C."/>
        </authorList>
    </citation>
    <scope>NUCLEOTIDE SEQUENCE [LARGE SCALE GENOMIC DNA]</scope>
    <source>
        <strain evidence="1 2">PCC 9333</strain>
    </source>
</reference>
<accession>K9VYJ6</accession>
<gene>
    <name evidence="1" type="ORF">Cri9333_2150</name>
</gene>
<organism evidence="1 2">
    <name type="scientific">Crinalium epipsammum PCC 9333</name>
    <dbReference type="NCBI Taxonomy" id="1173022"/>
    <lineage>
        <taxon>Bacteria</taxon>
        <taxon>Bacillati</taxon>
        <taxon>Cyanobacteriota</taxon>
        <taxon>Cyanophyceae</taxon>
        <taxon>Gomontiellales</taxon>
        <taxon>Gomontiellaceae</taxon>
        <taxon>Crinalium</taxon>
    </lineage>
</organism>
<proteinExistence type="predicted"/>
<keyword evidence="2" id="KW-1185">Reference proteome</keyword>
<protein>
    <submittedName>
        <fullName evidence="1">Uncharacterized protein</fullName>
    </submittedName>
</protein>
<sequence length="195" mass="22089">MDNTTLVQTQFIFSDRHRIPVTNQSRCLFNCFTVAQHLSIALNRYVSVYEIETIQEWQYVLWVKIQGKSPRFVSKKKIQAECAKPSNYGSIVVNLSSRVVPNISPDGSSFVTYIGYGDEQLARKARSYILSRGLAITADVRLSEGITSEKWELKLMGMSLATVMHLAQREVNQEIEQNAIAARQKQQQMGGDRIA</sequence>
<name>K9VYJ6_9CYAN</name>
<dbReference type="EMBL" id="CP003620">
    <property type="protein sequence ID" value="AFZ13026.1"/>
    <property type="molecule type" value="Genomic_DNA"/>
</dbReference>
<dbReference type="HOGENOM" id="CLU_1394292_0_0_3"/>
<dbReference type="KEGG" id="cep:Cri9333_2150"/>
<dbReference type="STRING" id="1173022.Cri9333_2150"/>
<dbReference type="Proteomes" id="UP000010472">
    <property type="component" value="Chromosome"/>
</dbReference>
<dbReference type="RefSeq" id="WP_015203142.1">
    <property type="nucleotide sequence ID" value="NC_019753.1"/>
</dbReference>